<evidence type="ECO:0000313" key="2">
    <source>
        <dbReference type="WBParaSite" id="ES5_v2.g19572.t1"/>
    </source>
</evidence>
<evidence type="ECO:0000313" key="1">
    <source>
        <dbReference type="Proteomes" id="UP000887579"/>
    </source>
</evidence>
<accession>A0AC34FQB0</accession>
<name>A0AC34FQB0_9BILA</name>
<dbReference type="WBParaSite" id="ES5_v2.g19572.t1">
    <property type="protein sequence ID" value="ES5_v2.g19572.t1"/>
    <property type="gene ID" value="ES5_v2.g19572"/>
</dbReference>
<sequence length="468" mass="52689">MGNNFTKEHLSTWNEDDVQQWKTKAIDILKVYYLAFSGREFDNYNPETDILLLRAKICYALFGLPEVAVDRIEDAYNENQKIEAQKIVDVILKVRSDAGINELSVGILVICCKKEGKEFPLPIFRIYTGQNCPPKYVDTQCRIYDNWNDWEENNCLPIAVERLIDKGNHGESLTDFESVTLWISIAATPLHFISSIANAQLATGAAQGRIFSSSTRIFATVLNCTTLGVDGIMLGFGLTNLIEKIQNDKLEPLDVLQFSMSVFFFSHTLMQPVTAKAVIQNAQNQHIQKYLENMNDADTQAAFKSFLERNRGDGDMIAHSKVIRTLNRMDDPKAFFKGVGKDAVIDIGGRKGKTLLVKDAHNRTNRINPNRTFFDTKTQYPVTIQKLQKIQKCLDGKTLDQYELNGRKIFQNLNDRQKGRIGKVLGGAARYKKEIVDASGIIATALNIQDADNFMSIIEIVATDVQGL</sequence>
<proteinExistence type="predicted"/>
<organism evidence="1 2">
    <name type="scientific">Panagrolaimus sp. ES5</name>
    <dbReference type="NCBI Taxonomy" id="591445"/>
    <lineage>
        <taxon>Eukaryota</taxon>
        <taxon>Metazoa</taxon>
        <taxon>Ecdysozoa</taxon>
        <taxon>Nematoda</taxon>
        <taxon>Chromadorea</taxon>
        <taxon>Rhabditida</taxon>
        <taxon>Tylenchina</taxon>
        <taxon>Panagrolaimomorpha</taxon>
        <taxon>Panagrolaimoidea</taxon>
        <taxon>Panagrolaimidae</taxon>
        <taxon>Panagrolaimus</taxon>
    </lineage>
</organism>
<dbReference type="Proteomes" id="UP000887579">
    <property type="component" value="Unplaced"/>
</dbReference>
<reference evidence="2" key="1">
    <citation type="submission" date="2022-11" db="UniProtKB">
        <authorList>
            <consortium name="WormBaseParasite"/>
        </authorList>
    </citation>
    <scope>IDENTIFICATION</scope>
</reference>
<protein>
    <submittedName>
        <fullName evidence="2">DUF4781 domain-containing protein</fullName>
    </submittedName>
</protein>